<reference evidence="2 3" key="1">
    <citation type="journal article" date="2019" name="Sci. Rep.">
        <title>Orb-weaving spider Araneus ventricosus genome elucidates the spidroin gene catalogue.</title>
        <authorList>
            <person name="Kono N."/>
            <person name="Nakamura H."/>
            <person name="Ohtoshi R."/>
            <person name="Moran D.A.P."/>
            <person name="Shinohara A."/>
            <person name="Yoshida Y."/>
            <person name="Fujiwara M."/>
            <person name="Mori M."/>
            <person name="Tomita M."/>
            <person name="Arakawa K."/>
        </authorList>
    </citation>
    <scope>NUCLEOTIDE SEQUENCE [LARGE SCALE GENOMIC DNA]</scope>
</reference>
<dbReference type="Proteomes" id="UP000499080">
    <property type="component" value="Unassembled WGS sequence"/>
</dbReference>
<dbReference type="Pfam" id="PF13843">
    <property type="entry name" value="DDE_Tnp_1_7"/>
    <property type="match status" value="1"/>
</dbReference>
<dbReference type="PANTHER" id="PTHR46599">
    <property type="entry name" value="PIGGYBAC TRANSPOSABLE ELEMENT-DERIVED PROTEIN 4"/>
    <property type="match status" value="1"/>
</dbReference>
<protein>
    <submittedName>
        <fullName evidence="2">PiggyBac transposable element-derived protein 4</fullName>
    </submittedName>
</protein>
<dbReference type="AlphaFoldDB" id="A0A4Y2B6M3"/>
<feature type="domain" description="PiggyBac transposable element-derived protein" evidence="1">
    <location>
        <begin position="1"/>
        <end position="183"/>
    </location>
</feature>
<dbReference type="InterPro" id="IPR029526">
    <property type="entry name" value="PGBD"/>
</dbReference>
<proteinExistence type="predicted"/>
<evidence type="ECO:0000313" key="2">
    <source>
        <dbReference type="EMBL" id="GBL86956.1"/>
    </source>
</evidence>
<gene>
    <name evidence="2" type="primary">PGBD4_589</name>
    <name evidence="2" type="ORF">AVEN_218687_1</name>
</gene>
<dbReference type="EMBL" id="BGPR01000051">
    <property type="protein sequence ID" value="GBL86956.1"/>
    <property type="molecule type" value="Genomic_DNA"/>
</dbReference>
<comment type="caution">
    <text evidence="2">The sequence shown here is derived from an EMBL/GenBank/DDBJ whole genome shotgun (WGS) entry which is preliminary data.</text>
</comment>
<keyword evidence="3" id="KW-1185">Reference proteome</keyword>
<evidence type="ECO:0000313" key="3">
    <source>
        <dbReference type="Proteomes" id="UP000499080"/>
    </source>
</evidence>
<evidence type="ECO:0000259" key="1">
    <source>
        <dbReference type="Pfam" id="PF13843"/>
    </source>
</evidence>
<dbReference type="PANTHER" id="PTHR46599:SF3">
    <property type="entry name" value="PIGGYBAC TRANSPOSABLE ELEMENT-DERIVED PROTEIN 4"/>
    <property type="match status" value="1"/>
</dbReference>
<dbReference type="OrthoDB" id="6608042at2759"/>
<accession>A0A4Y2B6M3</accession>
<organism evidence="2 3">
    <name type="scientific">Araneus ventricosus</name>
    <name type="common">Orbweaver spider</name>
    <name type="synonym">Epeira ventricosa</name>
    <dbReference type="NCBI Taxonomy" id="182803"/>
    <lineage>
        <taxon>Eukaryota</taxon>
        <taxon>Metazoa</taxon>
        <taxon>Ecdysozoa</taxon>
        <taxon>Arthropoda</taxon>
        <taxon>Chelicerata</taxon>
        <taxon>Arachnida</taxon>
        <taxon>Araneae</taxon>
        <taxon>Araneomorphae</taxon>
        <taxon>Entelegynae</taxon>
        <taxon>Araneoidea</taxon>
        <taxon>Araneidae</taxon>
        <taxon>Araneus</taxon>
    </lineage>
</organism>
<name>A0A4Y2B6M3_ARAVE</name>
<sequence>MKNKPNKYGLKFYVLSDAESGYILNMELYTGKFGNTDNSIDSLMLCLCENYLGKGHTIFIHRFYSSPTLFDILWSEKTLAAGTVMKNKKELPVAIKSTTLKKDDIIFRRREHLLAIKWKDSRDVYILSTKHKATRTDVTVKSKVSPIQKSKHDAVLGYNVNKAGVDQMLSYYPFKIRTLKWWEKKSDPPISLVKIIIAQPKQMFSDLHSWRQRVGDPNRNEVSGHCRVNFNRKIKCGNSEQLQLSKYTREIAMLLVEKGVQ</sequence>